<feature type="transmembrane region" description="Helical" evidence="18">
    <location>
        <begin position="763"/>
        <end position="788"/>
    </location>
</feature>
<dbReference type="NCBIfam" id="TIGR01494">
    <property type="entry name" value="ATPase_P-type"/>
    <property type="match status" value="1"/>
</dbReference>
<dbReference type="GO" id="GO:0140326">
    <property type="term" value="F:ATPase-coupled intramembrane lipid transporter activity"/>
    <property type="evidence" value="ECO:0007669"/>
    <property type="project" value="UniProtKB-EC"/>
</dbReference>
<keyword evidence="10" id="KW-1278">Translocase</keyword>
<feature type="binding site" evidence="15">
    <location>
        <position position="1305"/>
    </location>
    <ligand>
        <name>ATP</name>
        <dbReference type="ChEBI" id="CHEBI:30616"/>
    </ligand>
</feature>
<dbReference type="InterPro" id="IPR036412">
    <property type="entry name" value="HAD-like_sf"/>
</dbReference>
<dbReference type="InterPro" id="IPR006539">
    <property type="entry name" value="P-type_ATPase_IV"/>
</dbReference>
<feature type="binding site" evidence="16">
    <location>
        <position position="831"/>
    </location>
    <ligand>
        <name>Mg(2+)</name>
        <dbReference type="ChEBI" id="CHEBI:18420"/>
    </ligand>
</feature>
<comment type="caution">
    <text evidence="21">The sequence shown here is derived from an EMBL/GenBank/DDBJ whole genome shotgun (WGS) entry which is preliminary data.</text>
</comment>
<evidence type="ECO:0000256" key="16">
    <source>
        <dbReference type="PIRSR" id="PIRSR606539-3"/>
    </source>
</evidence>
<feature type="binding site" evidence="15">
    <location>
        <position position="831"/>
    </location>
    <ligand>
        <name>ATP</name>
        <dbReference type="ChEBI" id="CHEBI:30616"/>
    </ligand>
</feature>
<dbReference type="InterPro" id="IPR018303">
    <property type="entry name" value="ATPase_P-typ_P_site"/>
</dbReference>
<dbReference type="SUPFAM" id="SSF81660">
    <property type="entry name" value="Metal cation-transporting ATPase, ATP-binding domain N"/>
    <property type="match status" value="1"/>
</dbReference>
<feature type="region of interest" description="Disordered" evidence="17">
    <location>
        <begin position="1818"/>
        <end position="1840"/>
    </location>
</feature>
<feature type="binding site" evidence="15">
    <location>
        <position position="1002"/>
    </location>
    <ligand>
        <name>ATP</name>
        <dbReference type="ChEBI" id="CHEBI:30616"/>
    </ligand>
</feature>
<evidence type="ECO:0000313" key="22">
    <source>
        <dbReference type="Proteomes" id="UP001162060"/>
    </source>
</evidence>
<evidence type="ECO:0000313" key="21">
    <source>
        <dbReference type="EMBL" id="CAK7924136.1"/>
    </source>
</evidence>
<feature type="domain" description="P-type ATPase N-terminal" evidence="19">
    <location>
        <begin position="444"/>
        <end position="502"/>
    </location>
</feature>
<dbReference type="SFLD" id="SFLDG00002">
    <property type="entry name" value="C1.7:_P-type_atpase_like"/>
    <property type="match status" value="1"/>
</dbReference>
<dbReference type="InterPro" id="IPR023299">
    <property type="entry name" value="ATPase_P-typ_cyto_dom_N"/>
</dbReference>
<feature type="transmembrane region" description="Helical" evidence="18">
    <location>
        <begin position="1387"/>
        <end position="1412"/>
    </location>
</feature>
<dbReference type="GO" id="GO:0000287">
    <property type="term" value="F:magnesium ion binding"/>
    <property type="evidence" value="ECO:0007669"/>
    <property type="project" value="InterPro"/>
</dbReference>
<evidence type="ECO:0000256" key="13">
    <source>
        <dbReference type="ARBA" id="ARBA00034036"/>
    </source>
</evidence>
<dbReference type="EMBL" id="CAKLBY020000072">
    <property type="protein sequence ID" value="CAK7924136.1"/>
    <property type="molecule type" value="Genomic_DNA"/>
</dbReference>
<comment type="similarity">
    <text evidence="2">Belongs to the cation transport ATPase (P-type) (TC 3.A.3) family. Type IV subfamily.</text>
</comment>
<keyword evidence="9 16" id="KW-0460">Magnesium</keyword>
<feature type="region of interest" description="Disordered" evidence="17">
    <location>
        <begin position="122"/>
        <end position="163"/>
    </location>
</feature>
<keyword evidence="5 18" id="KW-0812">Transmembrane</keyword>
<evidence type="ECO:0000256" key="7">
    <source>
        <dbReference type="ARBA" id="ARBA00022741"/>
    </source>
</evidence>
<dbReference type="InterPro" id="IPR023298">
    <property type="entry name" value="ATPase_P-typ_TM_dom_sf"/>
</dbReference>
<evidence type="ECO:0000256" key="1">
    <source>
        <dbReference type="ARBA" id="ARBA00004127"/>
    </source>
</evidence>
<feature type="transmembrane region" description="Helical" evidence="18">
    <location>
        <begin position="1355"/>
        <end position="1375"/>
    </location>
</feature>
<keyword evidence="4" id="KW-0813">Transport</keyword>
<comment type="cofactor">
    <cofactor evidence="16">
        <name>Mg(2+)</name>
        <dbReference type="ChEBI" id="CHEBI:18420"/>
    </cofactor>
</comment>
<feature type="binding site" evidence="15">
    <location>
        <position position="1162"/>
    </location>
    <ligand>
        <name>ATP</name>
        <dbReference type="ChEBI" id="CHEBI:30616"/>
    </ligand>
</feature>
<feature type="compositionally biased region" description="Basic residues" evidence="17">
    <location>
        <begin position="125"/>
        <end position="136"/>
    </location>
</feature>
<evidence type="ECO:0000256" key="6">
    <source>
        <dbReference type="ARBA" id="ARBA00022723"/>
    </source>
</evidence>
<dbReference type="InterPro" id="IPR008250">
    <property type="entry name" value="ATPase_P-typ_transduc_dom_A_sf"/>
</dbReference>
<keyword evidence="7 15" id="KW-0547">Nucleotide-binding</keyword>
<dbReference type="Pfam" id="PF16212">
    <property type="entry name" value="PhoLip_ATPase_C"/>
    <property type="match status" value="1"/>
</dbReference>
<feature type="binding site" evidence="16">
    <location>
        <position position="1305"/>
    </location>
    <ligand>
        <name>Mg(2+)</name>
        <dbReference type="ChEBI" id="CHEBI:18420"/>
    </ligand>
</feature>
<evidence type="ECO:0000256" key="2">
    <source>
        <dbReference type="ARBA" id="ARBA00008109"/>
    </source>
</evidence>
<dbReference type="NCBIfam" id="TIGR01652">
    <property type="entry name" value="ATPase-Plipid"/>
    <property type="match status" value="1"/>
</dbReference>
<feature type="transmembrane region" description="Helical" evidence="18">
    <location>
        <begin position="1443"/>
        <end position="1466"/>
    </location>
</feature>
<feature type="transmembrane region" description="Helical" evidence="18">
    <location>
        <begin position="1545"/>
        <end position="1563"/>
    </location>
</feature>
<comment type="catalytic activity">
    <reaction evidence="13">
        <text>ATP + H2O + phospholipidSide 1 = ADP + phosphate + phospholipidSide 2.</text>
        <dbReference type="EC" id="7.6.2.1"/>
    </reaction>
</comment>
<dbReference type="FunFam" id="3.40.50.1000:FF:000080">
    <property type="entry name" value="Phospholipid-transporting ATPase"/>
    <property type="match status" value="1"/>
</dbReference>
<evidence type="ECO:0000256" key="3">
    <source>
        <dbReference type="ARBA" id="ARBA00012189"/>
    </source>
</evidence>
<keyword evidence="12 18" id="KW-0472">Membrane</keyword>
<evidence type="ECO:0000256" key="18">
    <source>
        <dbReference type="SAM" id="Phobius"/>
    </source>
</evidence>
<keyword evidence="8 15" id="KW-0067">ATP-binding</keyword>
<feature type="binding site" evidence="16">
    <location>
        <position position="1301"/>
    </location>
    <ligand>
        <name>Mg(2+)</name>
        <dbReference type="ChEBI" id="CHEBI:18420"/>
    </ligand>
</feature>
<proteinExistence type="inferred from homology"/>
<keyword evidence="6 16" id="KW-0479">Metal-binding</keyword>
<dbReference type="Proteomes" id="UP001162060">
    <property type="component" value="Unassembled WGS sequence"/>
</dbReference>
<feature type="region of interest" description="Disordered" evidence="17">
    <location>
        <begin position="298"/>
        <end position="326"/>
    </location>
</feature>
<feature type="region of interest" description="Disordered" evidence="17">
    <location>
        <begin position="414"/>
        <end position="445"/>
    </location>
</feature>
<sequence length="1840" mass="205719">MDVHEWQLPLSTVRLRQHDDPSVLCRTQATQLPSKRDKKGAGGLFNRHATLCAAPAAAVLSLPTGGQLKQHATCRASIRSVSINVTSPYWVDLCSSRNDCTISACSLLFQIARTPVVSPLASHAHGARKSRRRRCQQHQQQQQQQQRRRVRPDRVPPSAVAVRPAAVTARVEPLPPVRAPVPASADSNPSKFFHRNQTVDVLPRDPSWAVPKERHNHDLFRTFTSQQPLAGRPRLLHDNDIVEAHGRPQGLGSSANAAAAPASWRLFYRNLPRSLRFRQNTRSTTRYIDPANAASLRSRVRARRHEEHVRNAWHTSGRDSFDDEDAAPASAREMTDFEREMLLMSARAGDVETEPTDGTTGSRRGGVTKANGGGSRKHVLDRMSSLMSTDSQQTVTAGRDGGKQFKIVKINDGNNVPKRVPRVSTRHDGDDSGGDGNATTAAGDEEVEEEEFFVSNEVKTSQYTWWSFVPVFLYLTFQKTANLYFLLIGIFQMIPSVSPTDGVPLQFIPLAIVTVIDGIFAGYEDYKRHVADDLANSAKTRVYNRQLREFEEVEWRELKVGDFVKVGNREILPADIMIMAVIPAEGARSNGNTGLCYVETKNLDGETNLKLREAPAPTRNSFQSEEEAGYIVQGYVESELPNADINTYSGTIHLEESPTGANSGGVPLTLKNMLLRGSKLRNTSYVYGLVVNTGIDTKIMMSSGDEFSVKVSSIDEMTNKQVIVVVVILVLMSLVGAAGDRIWMNGLITPPYLEQDGWDDNFVVTFVYFFTTLASMVPITLYVSITLVKALQGYFMERDLDMYDEASGTPVKVRNMQLNEQLGQISHIFSDKTGTLTCNKMEFRKCSIGGRSYGKGTTAIGVAARMRNDYKGEQLQDEDPADEKDVLPFDARAAAPTLNVKFNDKTIWQDMQAKGDPQSGKIEEFMTLLALCHGVLIERLDPCEEDVSPSIGYSASSPDELALVCGAKHFGYEFIDRESGSVSVKKFDGTVDQYDILEVFEFDSNRKRMSVVVQRRKRDDELRLISDCEEEDVLILTKGADSMLFPRLDPMSVNNRDVCAATEKHLAAFAQDGLRTLVVCAKRIKPQVWEQFYAKYRHLSADLNEVQAKSLGEPNGIDKLQDQMESNLELLGATAIEDRLQDDVPATMESLAKAGICIWVLTGDMEETAINIGYACRLLNNDMKRHVINAAKYRTKGSILRKLDKVFHSINDMNDNESHAPTVGAFSALSLPPANEEHALVIDGASLNKILEDPLYNLHLLRVSLLCRVVVACRVSPQQKAQLVELVKLNVPESHTLSIGDGANDVPMIQSAHIGIGISGQEGLQAVNSSDYSLAQFKFLSNLILVHGRWNYNRIAALVVYTFYKNIAYNVSMFWHTLWPTAYSGTMLYSALIQQGFNLVFTALPIVIFSVYDKDLPKKTVLKFPALYHAEARRRSFFSHIMFWKWIALGIVDSVGIYYAILAAGWNIERGGNTIEFLSLQTLGWTILCIVVNARFCLIVNSWDILEIGSMVLTVLTIYVSQYAIDQIDWIYDTDSLPWQFGRPQFWLGQAFAVVAILLKDFFYEGFRRRFFPEYMDLVKETQHDTSSISCEELAEFKPPLVNYLNPELAGMIDYQDRRVHESTSIGLTAPRRSELYTGFAFDKPANIFNWILSGTTNNGGQLCRKKINADVRNAILNSDDPVLFENQRYQPFCGYGSSFPGYLLPTDRKRWSDRSGKISAQALPMAGLELNMDVAGCDADGWVYEKDFAFFPSIPPNEDGEEENEDEAVSDVSRRSSTASFLTSRVKSKKKKAKKARPHHGFVRRREWKLSDEYKAQEESQRALDSSSVVESDDNLGQC</sequence>
<dbReference type="PANTHER" id="PTHR24092">
    <property type="entry name" value="PROBABLE PHOSPHOLIPID-TRANSPORTING ATPASE"/>
    <property type="match status" value="1"/>
</dbReference>
<feature type="binding site" evidence="15">
    <location>
        <position position="1274"/>
    </location>
    <ligand>
        <name>ATP</name>
        <dbReference type="ChEBI" id="CHEBI:30616"/>
    </ligand>
</feature>
<dbReference type="Gene3D" id="2.70.150.10">
    <property type="entry name" value="Calcium-transporting ATPase, cytoplasmic transduction domain A"/>
    <property type="match status" value="1"/>
</dbReference>
<dbReference type="SUPFAM" id="SSF81665">
    <property type="entry name" value="Calcium ATPase, transmembrane domain M"/>
    <property type="match status" value="1"/>
</dbReference>
<evidence type="ECO:0000256" key="4">
    <source>
        <dbReference type="ARBA" id="ARBA00022448"/>
    </source>
</evidence>
<feature type="binding site" evidence="15">
    <location>
        <position position="960"/>
    </location>
    <ligand>
        <name>ATP</name>
        <dbReference type="ChEBI" id="CHEBI:30616"/>
    </ligand>
</feature>
<dbReference type="Gene3D" id="3.40.1110.10">
    <property type="entry name" value="Calcium-transporting ATPase, cytoplasmic domain N"/>
    <property type="match status" value="1"/>
</dbReference>
<feature type="region of interest" description="Disordered" evidence="17">
    <location>
        <begin position="1755"/>
        <end position="1805"/>
    </location>
</feature>
<dbReference type="Pfam" id="PF13246">
    <property type="entry name" value="Cation_ATPase"/>
    <property type="match status" value="1"/>
</dbReference>
<feature type="transmembrane region" description="Helical" evidence="18">
    <location>
        <begin position="722"/>
        <end position="743"/>
    </location>
</feature>
<protein>
    <recommendedName>
        <fullName evidence="3">P-type phospholipid transporter</fullName>
        <ecNumber evidence="3">7.6.2.1</ecNumber>
    </recommendedName>
</protein>
<evidence type="ECO:0000256" key="14">
    <source>
        <dbReference type="PIRSR" id="PIRSR606539-1"/>
    </source>
</evidence>
<dbReference type="GO" id="GO:0045332">
    <property type="term" value="P:phospholipid translocation"/>
    <property type="evidence" value="ECO:0007669"/>
    <property type="project" value="TreeGrafter"/>
</dbReference>
<evidence type="ECO:0000256" key="15">
    <source>
        <dbReference type="PIRSR" id="PIRSR606539-2"/>
    </source>
</evidence>
<dbReference type="InterPro" id="IPR032631">
    <property type="entry name" value="P-type_ATPase_N"/>
</dbReference>
<reference evidence="21" key="1">
    <citation type="submission" date="2024-01" db="EMBL/GenBank/DDBJ databases">
        <authorList>
            <person name="Webb A."/>
        </authorList>
    </citation>
    <scope>NUCLEOTIDE SEQUENCE</scope>
    <source>
        <strain evidence="21">Pm1</strain>
    </source>
</reference>
<evidence type="ECO:0000259" key="19">
    <source>
        <dbReference type="Pfam" id="PF16209"/>
    </source>
</evidence>
<feature type="binding site" evidence="16">
    <location>
        <position position="833"/>
    </location>
    <ligand>
        <name>Mg(2+)</name>
        <dbReference type="ChEBI" id="CHEBI:18420"/>
    </ligand>
</feature>
<dbReference type="SFLD" id="SFLDF00027">
    <property type="entry name" value="p-type_atpase"/>
    <property type="match status" value="1"/>
</dbReference>
<feature type="compositionally biased region" description="Acidic residues" evidence="17">
    <location>
        <begin position="1759"/>
        <end position="1770"/>
    </location>
</feature>
<evidence type="ECO:0000256" key="8">
    <source>
        <dbReference type="ARBA" id="ARBA00022840"/>
    </source>
</evidence>
<evidence type="ECO:0000256" key="9">
    <source>
        <dbReference type="ARBA" id="ARBA00022842"/>
    </source>
</evidence>
<feature type="binding site" evidence="15">
    <location>
        <position position="833"/>
    </location>
    <ligand>
        <name>ATP</name>
        <dbReference type="ChEBI" id="CHEBI:30616"/>
    </ligand>
</feature>
<dbReference type="SFLD" id="SFLDS00003">
    <property type="entry name" value="Haloacid_Dehalogenase"/>
    <property type="match status" value="1"/>
</dbReference>
<dbReference type="FunFam" id="3.40.1110.10:FF:000231">
    <property type="entry name" value="Phospholipid-transporting ATPase"/>
    <property type="match status" value="1"/>
</dbReference>
<dbReference type="Gene3D" id="3.40.50.1000">
    <property type="entry name" value="HAD superfamily/HAD-like"/>
    <property type="match status" value="1"/>
</dbReference>
<feature type="compositionally biased region" description="Polar residues" evidence="17">
    <location>
        <begin position="1776"/>
        <end position="1786"/>
    </location>
</feature>
<feature type="compositionally biased region" description="Polar residues" evidence="17">
    <location>
        <begin position="1824"/>
        <end position="1840"/>
    </location>
</feature>
<feature type="binding site" evidence="15">
    <location>
        <position position="1164"/>
    </location>
    <ligand>
        <name>ATP</name>
        <dbReference type="ChEBI" id="CHEBI:30616"/>
    </ligand>
</feature>
<dbReference type="EC" id="7.6.2.1" evidence="3"/>
<feature type="transmembrane region" description="Helical" evidence="18">
    <location>
        <begin position="1505"/>
        <end position="1525"/>
    </location>
</feature>
<dbReference type="InterPro" id="IPR044492">
    <property type="entry name" value="P_typ_ATPase_HD_dom"/>
</dbReference>
<feature type="binding site" evidence="15">
    <location>
        <position position="832"/>
    </location>
    <ligand>
        <name>ATP</name>
        <dbReference type="ChEBI" id="CHEBI:30616"/>
    </ligand>
</feature>
<evidence type="ECO:0000256" key="10">
    <source>
        <dbReference type="ARBA" id="ARBA00022967"/>
    </source>
</evidence>
<evidence type="ECO:0000259" key="20">
    <source>
        <dbReference type="Pfam" id="PF16212"/>
    </source>
</evidence>
<dbReference type="InterPro" id="IPR001757">
    <property type="entry name" value="P_typ_ATPase"/>
</dbReference>
<dbReference type="GO" id="GO:0012505">
    <property type="term" value="C:endomembrane system"/>
    <property type="evidence" value="ECO:0007669"/>
    <property type="project" value="UniProtKB-SubCell"/>
</dbReference>
<dbReference type="GO" id="GO:0005886">
    <property type="term" value="C:plasma membrane"/>
    <property type="evidence" value="ECO:0007669"/>
    <property type="project" value="TreeGrafter"/>
</dbReference>
<comment type="subcellular location">
    <subcellularLocation>
        <location evidence="1">Endomembrane system</location>
        <topology evidence="1">Multi-pass membrane protein</topology>
    </subcellularLocation>
</comment>
<dbReference type="PANTHER" id="PTHR24092:SF180">
    <property type="entry name" value="PHOSPHOLIPID-TRANSPORTING ATPASE DNF1-RELATED"/>
    <property type="match status" value="1"/>
</dbReference>
<feature type="compositionally biased region" description="Basic and acidic residues" evidence="17">
    <location>
        <begin position="304"/>
        <end position="320"/>
    </location>
</feature>
<feature type="domain" description="P-type ATPase C-terminal" evidence="20">
    <location>
        <begin position="1327"/>
        <end position="1574"/>
    </location>
</feature>
<dbReference type="InterPro" id="IPR032630">
    <property type="entry name" value="P_typ_ATPase_c"/>
</dbReference>
<gene>
    <name evidence="21" type="ORF">PM001_LOCUS9286</name>
</gene>
<evidence type="ECO:0000256" key="17">
    <source>
        <dbReference type="SAM" id="MobiDB-lite"/>
    </source>
</evidence>
<dbReference type="SUPFAM" id="SSF81653">
    <property type="entry name" value="Calcium ATPase, transduction domain A"/>
    <property type="match status" value="1"/>
</dbReference>
<feature type="active site" description="4-aspartylphosphate intermediate" evidence="14">
    <location>
        <position position="831"/>
    </location>
</feature>
<feature type="binding site" evidence="15">
    <location>
        <position position="1038"/>
    </location>
    <ligand>
        <name>ATP</name>
        <dbReference type="ChEBI" id="CHEBI:30616"/>
    </ligand>
</feature>
<dbReference type="GO" id="GO:0016887">
    <property type="term" value="F:ATP hydrolysis activity"/>
    <property type="evidence" value="ECO:0007669"/>
    <property type="project" value="InterPro"/>
</dbReference>
<feature type="binding site" evidence="15">
    <location>
        <position position="1163"/>
    </location>
    <ligand>
        <name>ATP</name>
        <dbReference type="ChEBI" id="CHEBI:30616"/>
    </ligand>
</feature>
<keyword evidence="11 18" id="KW-1133">Transmembrane helix</keyword>
<dbReference type="InterPro" id="IPR023214">
    <property type="entry name" value="HAD_sf"/>
</dbReference>
<dbReference type="Pfam" id="PF16209">
    <property type="entry name" value="PhoLip_ATPase_N"/>
    <property type="match status" value="1"/>
</dbReference>
<evidence type="ECO:0000256" key="5">
    <source>
        <dbReference type="ARBA" id="ARBA00022692"/>
    </source>
</evidence>
<feature type="compositionally biased region" description="Basic residues" evidence="17">
    <location>
        <begin position="1787"/>
        <end position="1804"/>
    </location>
</feature>
<organism evidence="21 22">
    <name type="scientific">Peronospora matthiolae</name>
    <dbReference type="NCBI Taxonomy" id="2874970"/>
    <lineage>
        <taxon>Eukaryota</taxon>
        <taxon>Sar</taxon>
        <taxon>Stramenopiles</taxon>
        <taxon>Oomycota</taxon>
        <taxon>Peronosporomycetes</taxon>
        <taxon>Peronosporales</taxon>
        <taxon>Peronosporaceae</taxon>
        <taxon>Peronospora</taxon>
    </lineage>
</organism>
<feature type="region of interest" description="Disordered" evidence="17">
    <location>
        <begin position="349"/>
        <end position="377"/>
    </location>
</feature>
<dbReference type="PROSITE" id="PS00154">
    <property type="entry name" value="ATPASE_E1_E2"/>
    <property type="match status" value="1"/>
</dbReference>
<evidence type="ECO:0000256" key="11">
    <source>
        <dbReference type="ARBA" id="ARBA00022989"/>
    </source>
</evidence>
<feature type="binding site" evidence="15">
    <location>
        <position position="1280"/>
    </location>
    <ligand>
        <name>ATP</name>
        <dbReference type="ChEBI" id="CHEBI:30616"/>
    </ligand>
</feature>
<feature type="binding site" evidence="15">
    <location>
        <position position="1304"/>
    </location>
    <ligand>
        <name>ATP</name>
        <dbReference type="ChEBI" id="CHEBI:30616"/>
    </ligand>
</feature>
<dbReference type="SUPFAM" id="SSF56784">
    <property type="entry name" value="HAD-like"/>
    <property type="match status" value="1"/>
</dbReference>
<dbReference type="PRINTS" id="PR00119">
    <property type="entry name" value="CATATPASE"/>
</dbReference>
<evidence type="ECO:0000256" key="12">
    <source>
        <dbReference type="ARBA" id="ARBA00023136"/>
    </source>
</evidence>
<dbReference type="GO" id="GO:0005524">
    <property type="term" value="F:ATP binding"/>
    <property type="evidence" value="ECO:0007669"/>
    <property type="project" value="UniProtKB-KW"/>
</dbReference>
<feature type="binding site" evidence="15">
    <location>
        <position position="1075"/>
    </location>
    <ligand>
        <name>ATP</name>
        <dbReference type="ChEBI" id="CHEBI:30616"/>
    </ligand>
</feature>
<name>A0AAV1TP36_9STRA</name>
<feature type="transmembrane region" description="Helical" evidence="18">
    <location>
        <begin position="1478"/>
        <end position="1498"/>
    </location>
</feature>
<accession>A0AAV1TP36</accession>